<dbReference type="Gene3D" id="1.10.260.40">
    <property type="entry name" value="lambda repressor-like DNA-binding domains"/>
    <property type="match status" value="1"/>
</dbReference>
<dbReference type="GO" id="GO:0003677">
    <property type="term" value="F:DNA binding"/>
    <property type="evidence" value="ECO:0007669"/>
    <property type="project" value="InterPro"/>
</dbReference>
<sequence>MHEKHTREDHHEGAVEAGDDGRSGGTTTIDRSVPHPTRDVELPEDQDSAQDFLRALGKLFKRARERAGLTQQEAAERLNFGVDLISAIERARRIPQEELLHAADDLFGADGMLTTVIPDLREAKKKVRTRHPAWFRLFASLEAQCVEIHEYSTMVIPGLLQTEDYARALFRARRPRLDEETVQNRVAARLARQTLLTTPDKWPPPLTTFVIEEPVLHRMLGGRDVRQNQLRGLLTAARLPECEIQVLPLNCEDHAGLAGPFTLLTPKGRPPVVYAECHGRNQLITDSEQVRLMAARYGSIRAQALTPRESMTLLEELLEDR</sequence>
<organism evidence="3 4">
    <name type="scientific">Streptomyces alkaliphilus</name>
    <dbReference type="NCBI Taxonomy" id="1472722"/>
    <lineage>
        <taxon>Bacteria</taxon>
        <taxon>Bacillati</taxon>
        <taxon>Actinomycetota</taxon>
        <taxon>Actinomycetes</taxon>
        <taxon>Kitasatosporales</taxon>
        <taxon>Streptomycetaceae</taxon>
        <taxon>Streptomyces</taxon>
    </lineage>
</organism>
<feature type="region of interest" description="Disordered" evidence="1">
    <location>
        <begin position="1"/>
        <end position="46"/>
    </location>
</feature>
<reference evidence="4" key="1">
    <citation type="submission" date="2019-10" db="EMBL/GenBank/DDBJ databases">
        <title>Streptomyces sp. nov., a novel actinobacterium isolated from alkaline environment.</title>
        <authorList>
            <person name="Golinska P."/>
        </authorList>
    </citation>
    <scope>NUCLEOTIDE SEQUENCE [LARGE SCALE GENOMIC DNA]</scope>
    <source>
        <strain evidence="4">DSM 42118</strain>
    </source>
</reference>
<feature type="compositionally biased region" description="Basic and acidic residues" evidence="1">
    <location>
        <begin position="1"/>
        <end position="22"/>
    </location>
</feature>
<dbReference type="SUPFAM" id="SSF47413">
    <property type="entry name" value="lambda repressor-like DNA-binding domains"/>
    <property type="match status" value="1"/>
</dbReference>
<evidence type="ECO:0000313" key="3">
    <source>
        <dbReference type="EMBL" id="MBB0246578.1"/>
    </source>
</evidence>
<proteinExistence type="predicted"/>
<protein>
    <submittedName>
        <fullName evidence="3">Helix-turn-helix domain-containing protein</fullName>
    </submittedName>
</protein>
<evidence type="ECO:0000256" key="1">
    <source>
        <dbReference type="SAM" id="MobiDB-lite"/>
    </source>
</evidence>
<dbReference type="InterPro" id="IPR043917">
    <property type="entry name" value="DUF5753"/>
</dbReference>
<feature type="compositionally biased region" description="Basic and acidic residues" evidence="1">
    <location>
        <begin position="32"/>
        <end position="41"/>
    </location>
</feature>
<dbReference type="AlphaFoldDB" id="A0A7W3TGT1"/>
<dbReference type="PROSITE" id="PS50943">
    <property type="entry name" value="HTH_CROC1"/>
    <property type="match status" value="1"/>
</dbReference>
<dbReference type="InterPro" id="IPR010982">
    <property type="entry name" value="Lambda_DNA-bd_dom_sf"/>
</dbReference>
<dbReference type="Proteomes" id="UP000538929">
    <property type="component" value="Unassembled WGS sequence"/>
</dbReference>
<dbReference type="RefSeq" id="WP_182607894.1">
    <property type="nucleotide sequence ID" value="NZ_VKHT01000976.1"/>
</dbReference>
<dbReference type="InterPro" id="IPR001387">
    <property type="entry name" value="Cro/C1-type_HTH"/>
</dbReference>
<dbReference type="EMBL" id="VKHT01000976">
    <property type="protein sequence ID" value="MBB0246578.1"/>
    <property type="molecule type" value="Genomic_DNA"/>
</dbReference>
<keyword evidence="4" id="KW-1185">Reference proteome</keyword>
<comment type="caution">
    <text evidence="3">The sequence shown here is derived from an EMBL/GenBank/DDBJ whole genome shotgun (WGS) entry which is preliminary data.</text>
</comment>
<dbReference type="Pfam" id="PF13560">
    <property type="entry name" value="HTH_31"/>
    <property type="match status" value="1"/>
</dbReference>
<gene>
    <name evidence="3" type="ORF">FNQ90_21290</name>
</gene>
<dbReference type="Pfam" id="PF19054">
    <property type="entry name" value="DUF5753"/>
    <property type="match status" value="1"/>
</dbReference>
<dbReference type="SMART" id="SM00530">
    <property type="entry name" value="HTH_XRE"/>
    <property type="match status" value="1"/>
</dbReference>
<evidence type="ECO:0000259" key="2">
    <source>
        <dbReference type="PROSITE" id="PS50943"/>
    </source>
</evidence>
<dbReference type="CDD" id="cd00093">
    <property type="entry name" value="HTH_XRE"/>
    <property type="match status" value="1"/>
</dbReference>
<feature type="domain" description="HTH cro/C1-type" evidence="2">
    <location>
        <begin position="60"/>
        <end position="100"/>
    </location>
</feature>
<accession>A0A7W3TGT1</accession>
<evidence type="ECO:0000313" key="4">
    <source>
        <dbReference type="Proteomes" id="UP000538929"/>
    </source>
</evidence>
<name>A0A7W3TGT1_9ACTN</name>